<organism evidence="5">
    <name type="scientific">marine sediment metagenome</name>
    <dbReference type="NCBI Taxonomy" id="412755"/>
    <lineage>
        <taxon>unclassified sequences</taxon>
        <taxon>metagenomes</taxon>
        <taxon>ecological metagenomes</taxon>
    </lineage>
</organism>
<keyword evidence="1" id="KW-0963">Cytoplasm</keyword>
<evidence type="ECO:0000313" key="5">
    <source>
        <dbReference type="EMBL" id="GAH64248.1"/>
    </source>
</evidence>
<keyword evidence="2" id="KW-0645">Protease</keyword>
<evidence type="ECO:0000256" key="2">
    <source>
        <dbReference type="ARBA" id="ARBA00022670"/>
    </source>
</evidence>
<dbReference type="PANTHER" id="PTHR32194:SF0">
    <property type="entry name" value="ATP-DEPENDENT PROTEASE SUBUNIT HSLV"/>
    <property type="match status" value="1"/>
</dbReference>
<dbReference type="GO" id="GO:0005839">
    <property type="term" value="C:proteasome core complex"/>
    <property type="evidence" value="ECO:0007669"/>
    <property type="project" value="InterPro"/>
</dbReference>
<dbReference type="GO" id="GO:0005737">
    <property type="term" value="C:cytoplasm"/>
    <property type="evidence" value="ECO:0007669"/>
    <property type="project" value="TreeGrafter"/>
</dbReference>
<dbReference type="InterPro" id="IPR023333">
    <property type="entry name" value="Proteasome_suB-type"/>
</dbReference>
<dbReference type="EMBL" id="BARU01033159">
    <property type="protein sequence ID" value="GAH64248.1"/>
    <property type="molecule type" value="Genomic_DNA"/>
</dbReference>
<feature type="non-terminal residue" evidence="5">
    <location>
        <position position="89"/>
    </location>
</feature>
<dbReference type="GO" id="GO:0008233">
    <property type="term" value="F:peptidase activity"/>
    <property type="evidence" value="ECO:0007669"/>
    <property type="project" value="UniProtKB-KW"/>
</dbReference>
<dbReference type="InterPro" id="IPR001353">
    <property type="entry name" value="Proteasome_sua/b"/>
</dbReference>
<dbReference type="GO" id="GO:0051603">
    <property type="term" value="P:proteolysis involved in protein catabolic process"/>
    <property type="evidence" value="ECO:0007669"/>
    <property type="project" value="InterPro"/>
</dbReference>
<dbReference type="PROSITE" id="PS51476">
    <property type="entry name" value="PROTEASOME_BETA_2"/>
    <property type="match status" value="1"/>
</dbReference>
<dbReference type="Gene3D" id="3.60.20.10">
    <property type="entry name" value="Glutamine Phosphoribosylpyrophosphate, subunit 1, domain 1"/>
    <property type="match status" value="1"/>
</dbReference>
<dbReference type="PROSITE" id="PS00854">
    <property type="entry name" value="PROTEASOME_BETA_1"/>
    <property type="match status" value="1"/>
</dbReference>
<proteinExistence type="predicted"/>
<dbReference type="InterPro" id="IPR029055">
    <property type="entry name" value="Ntn_hydrolases_N"/>
</dbReference>
<dbReference type="SUPFAM" id="SSF56235">
    <property type="entry name" value="N-terminal nucleophile aminohydrolases (Ntn hydrolases)"/>
    <property type="match status" value="1"/>
</dbReference>
<dbReference type="AlphaFoldDB" id="X1J389"/>
<evidence type="ECO:0008006" key="6">
    <source>
        <dbReference type="Google" id="ProtNLM"/>
    </source>
</evidence>
<name>X1J389_9ZZZZ</name>
<reference evidence="5" key="1">
    <citation type="journal article" date="2014" name="Front. Microbiol.">
        <title>High frequency of phylogenetically diverse reductive dehalogenase-homologous genes in deep subseafloor sedimentary metagenomes.</title>
        <authorList>
            <person name="Kawai M."/>
            <person name="Futagami T."/>
            <person name="Toyoda A."/>
            <person name="Takaki Y."/>
            <person name="Nishi S."/>
            <person name="Hori S."/>
            <person name="Arai W."/>
            <person name="Tsubouchi T."/>
            <person name="Morono Y."/>
            <person name="Uchiyama I."/>
            <person name="Ito T."/>
            <person name="Fujiyama A."/>
            <person name="Inagaki F."/>
            <person name="Takami H."/>
        </authorList>
    </citation>
    <scope>NUCLEOTIDE SEQUENCE</scope>
    <source>
        <strain evidence="5">Expedition CK06-06</strain>
    </source>
</reference>
<sequence length="89" mass="10061">MTTTIGIKYKDGIILAADRQVSSDNFVASKYGDKIYQVDKTTGVTIAGLVADAVNLVERLRAEFKLYYYERRKQISIENASRLASNIFY</sequence>
<keyword evidence="4" id="KW-0647">Proteasome</keyword>
<evidence type="ECO:0000256" key="3">
    <source>
        <dbReference type="ARBA" id="ARBA00022801"/>
    </source>
</evidence>
<evidence type="ECO:0000256" key="1">
    <source>
        <dbReference type="ARBA" id="ARBA00022490"/>
    </source>
</evidence>
<gene>
    <name evidence="5" type="ORF">S03H2_52208</name>
</gene>
<keyword evidence="3" id="KW-0378">Hydrolase</keyword>
<comment type="caution">
    <text evidence="5">The sequence shown here is derived from an EMBL/GenBank/DDBJ whole genome shotgun (WGS) entry which is preliminary data.</text>
</comment>
<dbReference type="Pfam" id="PF00227">
    <property type="entry name" value="Proteasome"/>
    <property type="match status" value="1"/>
</dbReference>
<dbReference type="PANTHER" id="PTHR32194">
    <property type="entry name" value="METALLOPROTEASE TLDD"/>
    <property type="match status" value="1"/>
</dbReference>
<accession>X1J389</accession>
<evidence type="ECO:0000256" key="4">
    <source>
        <dbReference type="ARBA" id="ARBA00022942"/>
    </source>
</evidence>
<protein>
    <recommendedName>
        <fullName evidence="6">Proteasome endopeptidase complex</fullName>
    </recommendedName>
</protein>
<dbReference type="InterPro" id="IPR016050">
    <property type="entry name" value="Proteasome_bsu_CS"/>
</dbReference>